<dbReference type="PROSITE" id="PS00704">
    <property type="entry name" value="PROK_CO2_ANHYDRASE_1"/>
    <property type="match status" value="1"/>
</dbReference>
<dbReference type="PANTHER" id="PTHR11002">
    <property type="entry name" value="CARBONIC ANHYDRASE"/>
    <property type="match status" value="1"/>
</dbReference>
<dbReference type="InterPro" id="IPR036874">
    <property type="entry name" value="Carbonic_anhydrase_sf"/>
</dbReference>
<evidence type="ECO:0000256" key="7">
    <source>
        <dbReference type="RuleBase" id="RU003956"/>
    </source>
</evidence>
<name>A0A7C2EIQ3_9THEO</name>
<dbReference type="PROSITE" id="PS51257">
    <property type="entry name" value="PROKAR_LIPOPROTEIN"/>
    <property type="match status" value="1"/>
</dbReference>
<keyword evidence="4 7" id="KW-0456">Lyase</keyword>
<comment type="caution">
    <text evidence="9">The sequence shown here is derived from an EMBL/GenBank/DDBJ whole genome shotgun (WGS) entry which is preliminary data.</text>
</comment>
<keyword evidence="6" id="KW-0479">Metal-binding</keyword>
<dbReference type="SMART" id="SM00947">
    <property type="entry name" value="Pro_CA"/>
    <property type="match status" value="1"/>
</dbReference>
<dbReference type="PROSITE" id="PS00705">
    <property type="entry name" value="PROK_CO2_ANHYDRASE_2"/>
    <property type="match status" value="1"/>
</dbReference>
<evidence type="ECO:0000256" key="4">
    <source>
        <dbReference type="ARBA" id="ARBA00023239"/>
    </source>
</evidence>
<proteinExistence type="inferred from homology"/>
<dbReference type="CDD" id="cd03378">
    <property type="entry name" value="beta_CA_cladeC"/>
    <property type="match status" value="1"/>
</dbReference>
<evidence type="ECO:0000256" key="8">
    <source>
        <dbReference type="SAM" id="SignalP"/>
    </source>
</evidence>
<feature type="chain" id="PRO_5038733891" description="Carbonic anhydrase" evidence="8">
    <location>
        <begin position="25"/>
        <end position="253"/>
    </location>
</feature>
<dbReference type="EC" id="4.2.1.1" evidence="2 7"/>
<keyword evidence="3 6" id="KW-0862">Zinc</keyword>
<dbReference type="GO" id="GO:0004089">
    <property type="term" value="F:carbonate dehydratase activity"/>
    <property type="evidence" value="ECO:0007669"/>
    <property type="project" value="UniProtKB-UniRule"/>
</dbReference>
<dbReference type="SUPFAM" id="SSF53056">
    <property type="entry name" value="beta-carbonic anhydrase, cab"/>
    <property type="match status" value="1"/>
</dbReference>
<evidence type="ECO:0000256" key="5">
    <source>
        <dbReference type="ARBA" id="ARBA00048348"/>
    </source>
</evidence>
<feature type="binding site" evidence="6">
    <location>
        <position position="103"/>
    </location>
    <ligand>
        <name>Zn(2+)</name>
        <dbReference type="ChEBI" id="CHEBI:29105"/>
    </ligand>
</feature>
<dbReference type="InterPro" id="IPR001765">
    <property type="entry name" value="Carbonic_anhydrase"/>
</dbReference>
<dbReference type="Gene3D" id="3.40.1050.10">
    <property type="entry name" value="Carbonic anhydrase"/>
    <property type="match status" value="1"/>
</dbReference>
<dbReference type="Pfam" id="PF00484">
    <property type="entry name" value="Pro_CA"/>
    <property type="match status" value="1"/>
</dbReference>
<gene>
    <name evidence="9" type="ORF">ENQ34_02430</name>
</gene>
<dbReference type="PANTHER" id="PTHR11002:SF79">
    <property type="entry name" value="CARBONIC ANHYDRASE 2"/>
    <property type="match status" value="1"/>
</dbReference>
<feature type="binding site" evidence="6">
    <location>
        <position position="159"/>
    </location>
    <ligand>
        <name>Zn(2+)</name>
        <dbReference type="ChEBI" id="CHEBI:29105"/>
    </ligand>
</feature>
<evidence type="ECO:0000256" key="6">
    <source>
        <dbReference type="PIRSR" id="PIRSR601765-1"/>
    </source>
</evidence>
<evidence type="ECO:0000256" key="3">
    <source>
        <dbReference type="ARBA" id="ARBA00022833"/>
    </source>
</evidence>
<comment type="cofactor">
    <cofactor evidence="6">
        <name>Zn(2+)</name>
        <dbReference type="ChEBI" id="CHEBI:29105"/>
    </cofactor>
    <text evidence="6">Binds 1 zinc ion per subunit.</text>
</comment>
<keyword evidence="8" id="KW-0732">Signal</keyword>
<evidence type="ECO:0000256" key="2">
    <source>
        <dbReference type="ARBA" id="ARBA00012925"/>
    </source>
</evidence>
<comment type="similarity">
    <text evidence="1 7">Belongs to the beta-class carbonic anhydrase family.</text>
</comment>
<evidence type="ECO:0000256" key="1">
    <source>
        <dbReference type="ARBA" id="ARBA00006217"/>
    </source>
</evidence>
<dbReference type="GO" id="GO:0008270">
    <property type="term" value="F:zinc ion binding"/>
    <property type="evidence" value="ECO:0007669"/>
    <property type="project" value="UniProtKB-UniRule"/>
</dbReference>
<sequence length="253" mass="26966">MLPKKVRFSLFILLVLLAPTLAVVSGCAQKESPTGTTKTETAAPAPTLTRPDVVTSATEAKELLVAGNERFVKGELAKKDLGDTRRQKLLTEGQKPFVAIVSCSDSRVPPELIFDQGLGDLFVIRVAGNILDKVGTGSVEYAVEHLHVPLVVVMGHEACGAVKATVEGGKPPTENIGAIVEKINPSVEKAKTAGATDKELVEKSTKENVKAMLAELEKSPIIKEAAEHGKVTILGAYYHVGTGQVEWLEEAKH</sequence>
<reference evidence="9" key="1">
    <citation type="journal article" date="2020" name="mSystems">
        <title>Genome- and Community-Level Interaction Insights into Carbon Utilization and Element Cycling Functions of Hydrothermarchaeota in Hydrothermal Sediment.</title>
        <authorList>
            <person name="Zhou Z."/>
            <person name="Liu Y."/>
            <person name="Xu W."/>
            <person name="Pan J."/>
            <person name="Luo Z.H."/>
            <person name="Li M."/>
        </authorList>
    </citation>
    <scope>NUCLEOTIDE SEQUENCE [LARGE SCALE GENOMIC DNA]</scope>
    <source>
        <strain evidence="9">SpSt-300</strain>
    </source>
</reference>
<feature type="signal peptide" evidence="8">
    <location>
        <begin position="1"/>
        <end position="24"/>
    </location>
</feature>
<dbReference type="AlphaFoldDB" id="A0A7C2EIQ3"/>
<dbReference type="InterPro" id="IPR015892">
    <property type="entry name" value="Carbonic_anhydrase_CS"/>
</dbReference>
<evidence type="ECO:0000313" key="9">
    <source>
        <dbReference type="EMBL" id="HEL65522.1"/>
    </source>
</evidence>
<organism evidence="9">
    <name type="scientific">Ammonifex degensii</name>
    <dbReference type="NCBI Taxonomy" id="42838"/>
    <lineage>
        <taxon>Bacteria</taxon>
        <taxon>Bacillati</taxon>
        <taxon>Bacillota</taxon>
        <taxon>Clostridia</taxon>
        <taxon>Thermoanaerobacterales</taxon>
        <taxon>Thermoanaerobacteraceae</taxon>
        <taxon>Ammonifex</taxon>
    </lineage>
</organism>
<feature type="binding site" evidence="6">
    <location>
        <position position="156"/>
    </location>
    <ligand>
        <name>Zn(2+)</name>
        <dbReference type="ChEBI" id="CHEBI:29105"/>
    </ligand>
</feature>
<comment type="function">
    <text evidence="7">Reversible hydration of carbon dioxide.</text>
</comment>
<protein>
    <recommendedName>
        <fullName evidence="2 7">Carbonic anhydrase</fullName>
        <ecNumber evidence="2 7">4.2.1.1</ecNumber>
    </recommendedName>
    <alternativeName>
        <fullName evidence="7">Carbonate dehydratase</fullName>
    </alternativeName>
</protein>
<accession>A0A7C2EIQ3</accession>
<feature type="binding site" evidence="6">
    <location>
        <position position="105"/>
    </location>
    <ligand>
        <name>Zn(2+)</name>
        <dbReference type="ChEBI" id="CHEBI:29105"/>
    </ligand>
</feature>
<dbReference type="GO" id="GO:0015976">
    <property type="term" value="P:carbon utilization"/>
    <property type="evidence" value="ECO:0007669"/>
    <property type="project" value="InterPro"/>
</dbReference>
<comment type="catalytic activity">
    <reaction evidence="5 7">
        <text>hydrogencarbonate + H(+) = CO2 + H2O</text>
        <dbReference type="Rhea" id="RHEA:10748"/>
        <dbReference type="ChEBI" id="CHEBI:15377"/>
        <dbReference type="ChEBI" id="CHEBI:15378"/>
        <dbReference type="ChEBI" id="CHEBI:16526"/>
        <dbReference type="ChEBI" id="CHEBI:17544"/>
        <dbReference type="EC" id="4.2.1.1"/>
    </reaction>
</comment>
<dbReference type="EMBL" id="DSMU01000156">
    <property type="protein sequence ID" value="HEL65522.1"/>
    <property type="molecule type" value="Genomic_DNA"/>
</dbReference>